<dbReference type="Pfam" id="PF04434">
    <property type="entry name" value="SWIM"/>
    <property type="match status" value="1"/>
</dbReference>
<dbReference type="EMBL" id="NEDP02000393">
    <property type="protein sequence ID" value="OWF55989.1"/>
    <property type="molecule type" value="Genomic_DNA"/>
</dbReference>
<sequence length="140" mass="15577">MNDLTGSVLYSVTEQLLKEVEHSYKSTGRLTDEILSALQFVFQTTLLPALDLVDQRNVTRLSSPSGRIIYQVVGSSGTPYTCLATSIYCSCPAYRFSVLLKQDHIMCKHTLAIRLAITMDLCKELKVSNQELVKAITSID</sequence>
<keyword evidence="1" id="KW-0862">Zinc</keyword>
<evidence type="ECO:0000313" key="4">
    <source>
        <dbReference type="Proteomes" id="UP000242188"/>
    </source>
</evidence>
<accession>A0A210R4P3</accession>
<dbReference type="PROSITE" id="PS50966">
    <property type="entry name" value="ZF_SWIM"/>
    <property type="match status" value="1"/>
</dbReference>
<dbReference type="AlphaFoldDB" id="A0A210R4P3"/>
<proteinExistence type="predicted"/>
<dbReference type="STRING" id="6573.A0A210R4P3"/>
<organism evidence="3 4">
    <name type="scientific">Mizuhopecten yessoensis</name>
    <name type="common">Japanese scallop</name>
    <name type="synonym">Patinopecten yessoensis</name>
    <dbReference type="NCBI Taxonomy" id="6573"/>
    <lineage>
        <taxon>Eukaryota</taxon>
        <taxon>Metazoa</taxon>
        <taxon>Spiralia</taxon>
        <taxon>Lophotrochozoa</taxon>
        <taxon>Mollusca</taxon>
        <taxon>Bivalvia</taxon>
        <taxon>Autobranchia</taxon>
        <taxon>Pteriomorphia</taxon>
        <taxon>Pectinida</taxon>
        <taxon>Pectinoidea</taxon>
        <taxon>Pectinidae</taxon>
        <taxon>Mizuhopecten</taxon>
    </lineage>
</organism>
<keyword evidence="1" id="KW-0863">Zinc-finger</keyword>
<protein>
    <submittedName>
        <fullName evidence="3">Zinc finger SWIM domain-containing protein 7</fullName>
    </submittedName>
</protein>
<evidence type="ECO:0000256" key="1">
    <source>
        <dbReference type="PROSITE-ProRule" id="PRU00325"/>
    </source>
</evidence>
<evidence type="ECO:0000313" key="3">
    <source>
        <dbReference type="EMBL" id="OWF55989.1"/>
    </source>
</evidence>
<dbReference type="OrthoDB" id="337581at2759"/>
<dbReference type="PANTHER" id="PTHR28498:SF1">
    <property type="entry name" value="ZINC FINGER SWIM DOMAIN-CONTAINING PROTEIN 7"/>
    <property type="match status" value="1"/>
</dbReference>
<reference evidence="3 4" key="1">
    <citation type="journal article" date="2017" name="Nat. Ecol. Evol.">
        <title>Scallop genome provides insights into evolution of bilaterian karyotype and development.</title>
        <authorList>
            <person name="Wang S."/>
            <person name="Zhang J."/>
            <person name="Jiao W."/>
            <person name="Li J."/>
            <person name="Xun X."/>
            <person name="Sun Y."/>
            <person name="Guo X."/>
            <person name="Huan P."/>
            <person name="Dong B."/>
            <person name="Zhang L."/>
            <person name="Hu X."/>
            <person name="Sun X."/>
            <person name="Wang J."/>
            <person name="Zhao C."/>
            <person name="Wang Y."/>
            <person name="Wang D."/>
            <person name="Huang X."/>
            <person name="Wang R."/>
            <person name="Lv J."/>
            <person name="Li Y."/>
            <person name="Zhang Z."/>
            <person name="Liu B."/>
            <person name="Lu W."/>
            <person name="Hui Y."/>
            <person name="Liang J."/>
            <person name="Zhou Z."/>
            <person name="Hou R."/>
            <person name="Li X."/>
            <person name="Liu Y."/>
            <person name="Li H."/>
            <person name="Ning X."/>
            <person name="Lin Y."/>
            <person name="Zhao L."/>
            <person name="Xing Q."/>
            <person name="Dou J."/>
            <person name="Li Y."/>
            <person name="Mao J."/>
            <person name="Guo H."/>
            <person name="Dou H."/>
            <person name="Li T."/>
            <person name="Mu C."/>
            <person name="Jiang W."/>
            <person name="Fu Q."/>
            <person name="Fu X."/>
            <person name="Miao Y."/>
            <person name="Liu J."/>
            <person name="Yu Q."/>
            <person name="Li R."/>
            <person name="Liao H."/>
            <person name="Li X."/>
            <person name="Kong Y."/>
            <person name="Jiang Z."/>
            <person name="Chourrout D."/>
            <person name="Li R."/>
            <person name="Bao Z."/>
        </authorList>
    </citation>
    <scope>NUCLEOTIDE SEQUENCE [LARGE SCALE GENOMIC DNA]</scope>
    <source>
        <strain evidence="3 4">PY_sf001</strain>
    </source>
</reference>
<feature type="domain" description="SWIM-type" evidence="2">
    <location>
        <begin position="80"/>
        <end position="118"/>
    </location>
</feature>
<dbReference type="PANTHER" id="PTHR28498">
    <property type="entry name" value="ZINC FINGER SWIM DOMAIN-CONTAINING PROTEIN 7"/>
    <property type="match status" value="1"/>
</dbReference>
<dbReference type="InterPro" id="IPR007527">
    <property type="entry name" value="Znf_SWIM"/>
</dbReference>
<comment type="caution">
    <text evidence="3">The sequence shown here is derived from an EMBL/GenBank/DDBJ whole genome shotgun (WGS) entry which is preliminary data.</text>
</comment>
<dbReference type="GO" id="GO:0008270">
    <property type="term" value="F:zinc ion binding"/>
    <property type="evidence" value="ECO:0007669"/>
    <property type="project" value="UniProtKB-KW"/>
</dbReference>
<keyword evidence="1" id="KW-0479">Metal-binding</keyword>
<name>A0A210R4P3_MIZYE</name>
<keyword evidence="4" id="KW-1185">Reference proteome</keyword>
<evidence type="ECO:0000259" key="2">
    <source>
        <dbReference type="PROSITE" id="PS50966"/>
    </source>
</evidence>
<dbReference type="GO" id="GO:0000724">
    <property type="term" value="P:double-strand break repair via homologous recombination"/>
    <property type="evidence" value="ECO:0007669"/>
    <property type="project" value="TreeGrafter"/>
</dbReference>
<gene>
    <name evidence="3" type="ORF">KP79_PYT00134</name>
</gene>
<dbReference type="Proteomes" id="UP000242188">
    <property type="component" value="Unassembled WGS sequence"/>
</dbReference>
<dbReference type="GO" id="GO:0097196">
    <property type="term" value="C:Shu complex"/>
    <property type="evidence" value="ECO:0007669"/>
    <property type="project" value="TreeGrafter"/>
</dbReference>